<reference evidence="1" key="1">
    <citation type="submission" date="2024-06" db="EMBL/GenBank/DDBJ databases">
        <title>Complete genome sequence of the cellulolytic actinobacterium, Cellulosimicrobium ES-005.</title>
        <authorList>
            <person name="Matthews C.T."/>
            <person name="Underwood K.D."/>
            <person name="Ghanchi K.M."/>
            <person name="Fields S.D."/>
            <person name="Gardner S.G."/>
        </authorList>
    </citation>
    <scope>NUCLEOTIDE SEQUENCE</scope>
    <source>
        <strain evidence="1">ES-005</strain>
    </source>
</reference>
<organism evidence="1">
    <name type="scientific">Cellulosimicrobium sp. ES-005</name>
    <dbReference type="NCBI Taxonomy" id="3163031"/>
    <lineage>
        <taxon>Bacteria</taxon>
        <taxon>Bacillati</taxon>
        <taxon>Actinomycetota</taxon>
        <taxon>Actinomycetes</taxon>
        <taxon>Micrococcales</taxon>
        <taxon>Promicromonosporaceae</taxon>
        <taxon>Cellulosimicrobium</taxon>
    </lineage>
</organism>
<accession>A0AAU8G0T0</accession>
<evidence type="ECO:0008006" key="2">
    <source>
        <dbReference type="Google" id="ProtNLM"/>
    </source>
</evidence>
<name>A0AAU8G0T0_9MICO</name>
<dbReference type="RefSeq" id="WP_353707622.1">
    <property type="nucleotide sequence ID" value="NZ_CP159290.1"/>
</dbReference>
<proteinExistence type="predicted"/>
<sequence length="76" mass="8665">MMTTVSTSKRPRRVVGERISDWPKPDRWVWHLYDKADPEAWFTEVRCGGGVTLPGAYQTRPESDVCPDCLAGRKTL</sequence>
<gene>
    <name evidence="1" type="ORF">ABRQ22_17325</name>
</gene>
<dbReference type="AlphaFoldDB" id="A0AAU8G0T0"/>
<protein>
    <recommendedName>
        <fullName evidence="2">Zinc-ribbon domain-containing protein</fullName>
    </recommendedName>
</protein>
<evidence type="ECO:0000313" key="1">
    <source>
        <dbReference type="EMBL" id="XCH29324.1"/>
    </source>
</evidence>
<dbReference type="EMBL" id="CP159290">
    <property type="protein sequence ID" value="XCH29324.1"/>
    <property type="molecule type" value="Genomic_DNA"/>
</dbReference>